<evidence type="ECO:0000259" key="1">
    <source>
        <dbReference type="Pfam" id="PF04717"/>
    </source>
</evidence>
<dbReference type="Gene3D" id="2.40.50.230">
    <property type="entry name" value="Gp5 N-terminal domain"/>
    <property type="match status" value="1"/>
</dbReference>
<comment type="caution">
    <text evidence="3">The sequence shown here is derived from an EMBL/GenBank/DDBJ whole genome shotgun (WGS) entry which is preliminary data.</text>
</comment>
<dbReference type="Gene3D" id="2.30.110.50">
    <property type="match status" value="1"/>
</dbReference>
<dbReference type="Gene3D" id="3.55.50.10">
    <property type="entry name" value="Baseplate protein-like domains"/>
    <property type="match status" value="1"/>
</dbReference>
<keyword evidence="4" id="KW-1185">Reference proteome</keyword>
<proteinExistence type="predicted"/>
<dbReference type="Proteomes" id="UP000029738">
    <property type="component" value="Unassembled WGS sequence"/>
</dbReference>
<dbReference type="InterPro" id="IPR006531">
    <property type="entry name" value="Gp5/Vgr_OB"/>
</dbReference>
<dbReference type="Pfam" id="PF05954">
    <property type="entry name" value="Phage_GPD"/>
    <property type="match status" value="1"/>
</dbReference>
<organism evidence="3">
    <name type="scientific">Tolypothrix bouteillei VB521301</name>
    <dbReference type="NCBI Taxonomy" id="1479485"/>
    <lineage>
        <taxon>Bacteria</taxon>
        <taxon>Bacillati</taxon>
        <taxon>Cyanobacteriota</taxon>
        <taxon>Cyanophyceae</taxon>
        <taxon>Nostocales</taxon>
        <taxon>Tolypothrichaceae</taxon>
        <taxon>Tolypothrix</taxon>
    </lineage>
</organism>
<reference evidence="2" key="2">
    <citation type="submission" date="2019-11" db="EMBL/GenBank/DDBJ databases">
        <title>Improved Assembly of Tolypothrix boutellei genome.</title>
        <authorList>
            <person name="Sarangi A.N."/>
            <person name="Mukherjee M."/>
            <person name="Ghosh S."/>
            <person name="Singh D."/>
            <person name="Das A."/>
            <person name="Kant S."/>
            <person name="Prusty A."/>
            <person name="Tripathy S."/>
        </authorList>
    </citation>
    <scope>NUCLEOTIDE SEQUENCE</scope>
    <source>
        <strain evidence="2">VB521301</strain>
    </source>
</reference>
<dbReference type="InterPro" id="IPR037026">
    <property type="entry name" value="Vgr_OB-fold_dom_sf"/>
</dbReference>
<dbReference type="NCBIfam" id="NF033848">
    <property type="entry name" value="VgrG_rel"/>
    <property type="match status" value="1"/>
</dbReference>
<gene>
    <name evidence="3" type="ORF">DA73_0240065</name>
    <name evidence="2" type="ORF">DA73_0400029945</name>
</gene>
<dbReference type="RefSeq" id="WP_038081287.1">
    <property type="nucleotide sequence ID" value="NZ_JHEG04000001.1"/>
</dbReference>
<dbReference type="EMBL" id="JHEG02000059">
    <property type="protein sequence ID" value="KIE07311.1"/>
    <property type="molecule type" value="Genomic_DNA"/>
</dbReference>
<accession>A0A0C1N4D8</accession>
<dbReference type="Pfam" id="PF04717">
    <property type="entry name" value="Phage_base_V"/>
    <property type="match status" value="1"/>
</dbReference>
<dbReference type="OrthoDB" id="9762420at2"/>
<protein>
    <submittedName>
        <fullName evidence="3">Type IV secretion protein Rhs</fullName>
    </submittedName>
    <submittedName>
        <fullName evidence="2">VgrG-related protein</fullName>
    </submittedName>
</protein>
<reference evidence="3" key="1">
    <citation type="journal article" date="2015" name="Genome Announc.">
        <title>Draft Genome Sequence of Tolypothrix boutellei Strain VB521301.</title>
        <authorList>
            <person name="Chandrababunaidu M.M."/>
            <person name="Singh D."/>
            <person name="Sen D."/>
            <person name="Bhan S."/>
            <person name="Das S."/>
            <person name="Gupta A."/>
            <person name="Adhikary S.P."/>
            <person name="Tripathy S."/>
        </authorList>
    </citation>
    <scope>NUCLEOTIDE SEQUENCE</scope>
    <source>
        <strain evidence="3">VB521301</strain>
    </source>
</reference>
<dbReference type="EMBL" id="JHEG04000001">
    <property type="protein sequence ID" value="KAF3889233.1"/>
    <property type="molecule type" value="Genomic_DNA"/>
</dbReference>
<dbReference type="SUPFAM" id="SSF69279">
    <property type="entry name" value="Phage tail proteins"/>
    <property type="match status" value="1"/>
</dbReference>
<dbReference type="SUPFAM" id="SSF69255">
    <property type="entry name" value="gp5 N-terminal domain-like"/>
    <property type="match status" value="1"/>
</dbReference>
<dbReference type="STRING" id="1479485.DA73_0240065"/>
<sequence length="654" mass="71502">MSDSLYLSRPFITIAGQNAPPELVDDIIQISVEESLHLPSMFTLLVHNAYDGADQEDKQPWKNEKYFKIGDSIDIGFATSTTRSPEFSQEEKNYVIKNGEIVAIEVSFTDKSEAPIIIRGYDTAHRLHRGRHNRSFLNHTAGEIVKKIASEAGITVGQVDDNGGQYDYLFQENQTNWEFVHELAALNGMELFVQDNKLYFRTPKSKSSLKLKWLIDVTHFHPRATSSQQVNAVEVRSWDYTKKQPIVSTANSEKVVTQSGLGKGSSTSGDYHLKESPTMIVVDKPVSTAQQADAIAQALCNELGGEFIYADGRAEGNPQIRPTRIIHLEGMGDLFSGDYYVTETRHLYRERVYKTEFSVRGLRSNSLLTSIAPPVHLRPAQTFLTGIVTDNHDKDNMGRVKVKFPTLTEKHSSNWARVVGLGAGQNRGFYCLPEIGDEVLVGFEHGNITRPYIIGGVWNGVDTPPEAVDDTIENGKVRLRTIKTRTGHTIEFVEEDLGSGTEDKNCAGVYIHTSGGHHVRMKDSTSARGVTIKTSGGHQVNLNDSPQKSIEIKTAAGQSLTFNDEGMIVSLDTDGVVNIRATGDVNINATGAVGIEAQGEVSLHATGLASIRGEGDLNLSAGGAITMEAFAEINIAAISISMEGVVTANTIPVV</sequence>
<dbReference type="InterPro" id="IPR047702">
    <property type="entry name" value="VgrG-rel"/>
</dbReference>
<dbReference type="Gene3D" id="4.10.220.110">
    <property type="match status" value="1"/>
</dbReference>
<name>A0A0C1N4D8_9CYAN</name>
<evidence type="ECO:0000313" key="3">
    <source>
        <dbReference type="EMBL" id="KIE07311.1"/>
    </source>
</evidence>
<evidence type="ECO:0000313" key="4">
    <source>
        <dbReference type="Proteomes" id="UP000029738"/>
    </source>
</evidence>
<dbReference type="AlphaFoldDB" id="A0A0C1N4D8"/>
<evidence type="ECO:0000313" key="2">
    <source>
        <dbReference type="EMBL" id="KAF3889233.1"/>
    </source>
</evidence>
<feature type="domain" description="Gp5/Type VI secretion system Vgr protein OB-fold" evidence="1">
    <location>
        <begin position="385"/>
        <end position="458"/>
    </location>
</feature>